<accession>A0A101MCR6</accession>
<proteinExistence type="predicted"/>
<name>A0A101MCR6_PENFR</name>
<gene>
    <name evidence="1" type="ORF">ACN42_g8978</name>
</gene>
<sequence>MVDTGAIVIPIVIIASYLTSSDTIIVGKSNTLPPLRPIGFESCTEFVVSNRTSRATRLTATVSPSIRSKAGFQLTPTSPLHRGFHPISGVAHRPGSQIWFSTGARVPLRLVRREFFRPSRVQRIHTVFYDTTGYQERDQIRLRRK</sequence>
<comment type="caution">
    <text evidence="1">The sequence shown here is derived from an EMBL/GenBank/DDBJ whole genome shotgun (WGS) entry which is preliminary data.</text>
</comment>
<protein>
    <submittedName>
        <fullName evidence="1">Uncharacterized protein</fullName>
    </submittedName>
</protein>
<keyword evidence="2" id="KW-1185">Reference proteome</keyword>
<organism evidence="1 2">
    <name type="scientific">Penicillium freii</name>
    <dbReference type="NCBI Taxonomy" id="48697"/>
    <lineage>
        <taxon>Eukaryota</taxon>
        <taxon>Fungi</taxon>
        <taxon>Dikarya</taxon>
        <taxon>Ascomycota</taxon>
        <taxon>Pezizomycotina</taxon>
        <taxon>Eurotiomycetes</taxon>
        <taxon>Eurotiomycetidae</taxon>
        <taxon>Eurotiales</taxon>
        <taxon>Aspergillaceae</taxon>
        <taxon>Penicillium</taxon>
    </lineage>
</organism>
<dbReference type="Proteomes" id="UP000055045">
    <property type="component" value="Unassembled WGS sequence"/>
</dbReference>
<evidence type="ECO:0000313" key="1">
    <source>
        <dbReference type="EMBL" id="KUM58174.1"/>
    </source>
</evidence>
<dbReference type="EMBL" id="LLXE01000303">
    <property type="protein sequence ID" value="KUM58174.1"/>
    <property type="molecule type" value="Genomic_DNA"/>
</dbReference>
<dbReference type="AlphaFoldDB" id="A0A101MCR6"/>
<evidence type="ECO:0000313" key="2">
    <source>
        <dbReference type="Proteomes" id="UP000055045"/>
    </source>
</evidence>
<reference evidence="1 2" key="1">
    <citation type="submission" date="2015-10" db="EMBL/GenBank/DDBJ databases">
        <title>Genome sequencing of Penicillium freii.</title>
        <authorList>
            <person name="Nguyen H.D."/>
            <person name="Visagie C.M."/>
            <person name="Seifert K.A."/>
        </authorList>
    </citation>
    <scope>NUCLEOTIDE SEQUENCE [LARGE SCALE GENOMIC DNA]</scope>
    <source>
        <strain evidence="1 2">DAOM 242723</strain>
    </source>
</reference>